<reference evidence="2" key="1">
    <citation type="submission" date="2022-11" db="UniProtKB">
        <authorList>
            <consortium name="WormBaseParasite"/>
        </authorList>
    </citation>
    <scope>IDENTIFICATION</scope>
</reference>
<dbReference type="Proteomes" id="UP000887580">
    <property type="component" value="Unplaced"/>
</dbReference>
<evidence type="ECO:0000313" key="2">
    <source>
        <dbReference type="WBParaSite" id="PS1159_v2.g23146.t1"/>
    </source>
</evidence>
<sequence>MSSGSVLRPVKGLVSLVTGGASGIGRGTAHYLSKQGAKVVILDLPKSDGEKVAKEFGENGLFCPADITSEKDVSNAINTIKDKFGRLDAVINCAGIAYAFKLYSPSKKRVEPMDKIRQTLEVNVLGTFNVIRLSIPFMLEKEKDDYKQRGVIINTASVAAFDGQVGQTAYSASKGAIAAITLPLARDLADDGIRVLTIAPGLFDTPLLSSLPDKVRTFLSSLVPNPSRLGNPEEFGALVEHIIGNRYLNGEIIRLDGSLRMPP</sequence>
<dbReference type="WBParaSite" id="PS1159_v2.g23146.t1">
    <property type="protein sequence ID" value="PS1159_v2.g23146.t1"/>
    <property type="gene ID" value="PS1159_v2.g23146"/>
</dbReference>
<accession>A0AC35G3S1</accession>
<protein>
    <submittedName>
        <fullName evidence="2">3-hydroxyacyl-CoA dehydrogenase type-2</fullName>
    </submittedName>
</protein>
<proteinExistence type="predicted"/>
<evidence type="ECO:0000313" key="1">
    <source>
        <dbReference type="Proteomes" id="UP000887580"/>
    </source>
</evidence>
<name>A0AC35G3S1_9BILA</name>
<organism evidence="1 2">
    <name type="scientific">Panagrolaimus sp. PS1159</name>
    <dbReference type="NCBI Taxonomy" id="55785"/>
    <lineage>
        <taxon>Eukaryota</taxon>
        <taxon>Metazoa</taxon>
        <taxon>Ecdysozoa</taxon>
        <taxon>Nematoda</taxon>
        <taxon>Chromadorea</taxon>
        <taxon>Rhabditida</taxon>
        <taxon>Tylenchina</taxon>
        <taxon>Panagrolaimomorpha</taxon>
        <taxon>Panagrolaimoidea</taxon>
        <taxon>Panagrolaimidae</taxon>
        <taxon>Panagrolaimus</taxon>
    </lineage>
</organism>